<accession>A0A5C5ZSA0</accession>
<keyword evidence="5" id="KW-1185">Reference proteome</keyword>
<feature type="compositionally biased region" description="Low complexity" evidence="1">
    <location>
        <begin position="1"/>
        <end position="17"/>
    </location>
</feature>
<feature type="transmembrane region" description="Helical" evidence="2">
    <location>
        <begin position="526"/>
        <end position="547"/>
    </location>
</feature>
<feature type="domain" description="Peptidase M28" evidence="3">
    <location>
        <begin position="262"/>
        <end position="430"/>
    </location>
</feature>
<feature type="region of interest" description="Disordered" evidence="1">
    <location>
        <begin position="1"/>
        <end position="41"/>
    </location>
</feature>
<organism evidence="4 5">
    <name type="scientific">Pseudobythopirellula maris</name>
    <dbReference type="NCBI Taxonomy" id="2527991"/>
    <lineage>
        <taxon>Bacteria</taxon>
        <taxon>Pseudomonadati</taxon>
        <taxon>Planctomycetota</taxon>
        <taxon>Planctomycetia</taxon>
        <taxon>Pirellulales</taxon>
        <taxon>Lacipirellulaceae</taxon>
        <taxon>Pseudobythopirellula</taxon>
    </lineage>
</organism>
<keyword evidence="2" id="KW-1133">Transmembrane helix</keyword>
<dbReference type="Proteomes" id="UP000315440">
    <property type="component" value="Unassembled WGS sequence"/>
</dbReference>
<feature type="transmembrane region" description="Helical" evidence="2">
    <location>
        <begin position="213"/>
        <end position="231"/>
    </location>
</feature>
<evidence type="ECO:0000259" key="3">
    <source>
        <dbReference type="Pfam" id="PF04389"/>
    </source>
</evidence>
<evidence type="ECO:0000313" key="4">
    <source>
        <dbReference type="EMBL" id="TWT89837.1"/>
    </source>
</evidence>
<sequence length="590" mass="64429">MDVTTPPTNSSFSTPCPAYVPLEQRNDHSAEPMPLSQPKSDDAGELVERILDACPRRLPGSRDEQRALRMLYNAFSENGHTPADWRVEWPRFRANRSIYPVLALHLGVALVGTLLLPVAPYAAAALHALAAISYLGDTTYRFYLLRRLLPRRLTQSLMVTRPSKSPQPRRRIVLIGHADASHTGLLFHPKLTRGSTGAAPPWPFGFVRRPMQIFVGVCAALVALDVIYGLTGAHLNLFIGATGLAFLYGTLMNLEILWRDKVSPGASDNMSGSVAAPILARRLAADLPDDVELVCVVTSAEEPGSLGSAALQREMRERWSRQNTYVLALDCLTNGELCYKSQSEVVPLKASPPLVAAVQAAADKLGRPPLRCWDAPAGMDDSTPFRMRGYESLCLAAVDPRLGVSRHYHQMTDDAANLEREELSRSIDFAEEVVKQLVDAPADAIPTSEPTDFTPPRSRDLPNPWRSAVFACSVGAGAGAWCGFVSPLGFAESFVWLRMAWIGFLALLCVWWFLQRLGVDPNRYDIGRSASLLALGGLLSAAAGVLAHPIRLHSLAPPLLLISAGALGGFLLHRLALQLHRKRNRQNAID</sequence>
<dbReference type="Pfam" id="PF04389">
    <property type="entry name" value="Peptidase_M28"/>
    <property type="match status" value="1"/>
</dbReference>
<dbReference type="EMBL" id="SJPQ01000001">
    <property type="protein sequence ID" value="TWT89837.1"/>
    <property type="molecule type" value="Genomic_DNA"/>
</dbReference>
<dbReference type="Gene3D" id="3.40.630.10">
    <property type="entry name" value="Zn peptidases"/>
    <property type="match status" value="1"/>
</dbReference>
<keyword evidence="2" id="KW-0472">Membrane</keyword>
<evidence type="ECO:0000256" key="2">
    <source>
        <dbReference type="SAM" id="Phobius"/>
    </source>
</evidence>
<feature type="transmembrane region" description="Helical" evidence="2">
    <location>
        <begin position="559"/>
        <end position="577"/>
    </location>
</feature>
<protein>
    <submittedName>
        <fullName evidence="4">Peptidase family M28</fullName>
    </submittedName>
</protein>
<dbReference type="OrthoDB" id="9762302at2"/>
<proteinExistence type="predicted"/>
<evidence type="ECO:0000313" key="5">
    <source>
        <dbReference type="Proteomes" id="UP000315440"/>
    </source>
</evidence>
<dbReference type="AlphaFoldDB" id="A0A5C5ZSA0"/>
<reference evidence="4 5" key="1">
    <citation type="submission" date="2019-02" db="EMBL/GenBank/DDBJ databases">
        <title>Deep-cultivation of Planctomycetes and their phenomic and genomic characterization uncovers novel biology.</title>
        <authorList>
            <person name="Wiegand S."/>
            <person name="Jogler M."/>
            <person name="Boedeker C."/>
            <person name="Pinto D."/>
            <person name="Vollmers J."/>
            <person name="Rivas-Marin E."/>
            <person name="Kohn T."/>
            <person name="Peeters S.H."/>
            <person name="Heuer A."/>
            <person name="Rast P."/>
            <person name="Oberbeckmann S."/>
            <person name="Bunk B."/>
            <person name="Jeske O."/>
            <person name="Meyerdierks A."/>
            <person name="Storesund J.E."/>
            <person name="Kallscheuer N."/>
            <person name="Luecker S."/>
            <person name="Lage O.M."/>
            <person name="Pohl T."/>
            <person name="Merkel B.J."/>
            <person name="Hornburger P."/>
            <person name="Mueller R.-W."/>
            <person name="Bruemmer F."/>
            <person name="Labrenz M."/>
            <person name="Spormann A.M."/>
            <person name="Op Den Camp H."/>
            <person name="Overmann J."/>
            <person name="Amann R."/>
            <person name="Jetten M.S.M."/>
            <person name="Mascher T."/>
            <person name="Medema M.H."/>
            <person name="Devos D.P."/>
            <person name="Kaster A.-K."/>
            <person name="Ovreas L."/>
            <person name="Rohde M."/>
            <person name="Galperin M.Y."/>
            <person name="Jogler C."/>
        </authorList>
    </citation>
    <scope>NUCLEOTIDE SEQUENCE [LARGE SCALE GENOMIC DNA]</scope>
    <source>
        <strain evidence="4 5">Mal64</strain>
    </source>
</reference>
<feature type="transmembrane region" description="Helical" evidence="2">
    <location>
        <begin position="467"/>
        <end position="489"/>
    </location>
</feature>
<feature type="transmembrane region" description="Helical" evidence="2">
    <location>
        <begin position="124"/>
        <end position="143"/>
    </location>
</feature>
<name>A0A5C5ZSA0_9BACT</name>
<gene>
    <name evidence="4" type="ORF">Mal64_02180</name>
</gene>
<feature type="transmembrane region" description="Helical" evidence="2">
    <location>
        <begin position="98"/>
        <end position="118"/>
    </location>
</feature>
<comment type="caution">
    <text evidence="4">The sequence shown here is derived from an EMBL/GenBank/DDBJ whole genome shotgun (WGS) entry which is preliminary data.</text>
</comment>
<feature type="transmembrane region" description="Helical" evidence="2">
    <location>
        <begin position="495"/>
        <end position="514"/>
    </location>
</feature>
<keyword evidence="2" id="KW-0812">Transmembrane</keyword>
<feature type="transmembrane region" description="Helical" evidence="2">
    <location>
        <begin position="237"/>
        <end position="258"/>
    </location>
</feature>
<dbReference type="SUPFAM" id="SSF53187">
    <property type="entry name" value="Zn-dependent exopeptidases"/>
    <property type="match status" value="1"/>
</dbReference>
<dbReference type="InterPro" id="IPR007484">
    <property type="entry name" value="Peptidase_M28"/>
</dbReference>
<evidence type="ECO:0000256" key="1">
    <source>
        <dbReference type="SAM" id="MobiDB-lite"/>
    </source>
</evidence>